<evidence type="ECO:0000313" key="3">
    <source>
        <dbReference type="Proteomes" id="UP000053095"/>
    </source>
</evidence>
<evidence type="ECO:0000256" key="1">
    <source>
        <dbReference type="SAM" id="MobiDB-lite"/>
    </source>
</evidence>
<dbReference type="Proteomes" id="UP000053095">
    <property type="component" value="Unassembled WGS sequence"/>
</dbReference>
<sequence length="113" mass="12311">MQIRAGWKQSGKVVVVVVDEGEDGVVVVVRGVEEERKRKKKVPIRKEAEGVGGGRGQEGNYRPSRAAGRSFIGPDEEKKDWQAAGVDERTKTRRGTGPAPFSLFGHTQPGFPP</sequence>
<accession>A0A6V8H170</accession>
<organism evidence="2 3">
    <name type="scientific">Talaromyces pinophilus</name>
    <name type="common">Penicillium pinophilum</name>
    <dbReference type="NCBI Taxonomy" id="128442"/>
    <lineage>
        <taxon>Eukaryota</taxon>
        <taxon>Fungi</taxon>
        <taxon>Dikarya</taxon>
        <taxon>Ascomycota</taxon>
        <taxon>Pezizomycotina</taxon>
        <taxon>Eurotiomycetes</taxon>
        <taxon>Eurotiomycetidae</taxon>
        <taxon>Eurotiales</taxon>
        <taxon>Trichocomaceae</taxon>
        <taxon>Talaromyces</taxon>
        <taxon>Talaromyces sect. Talaromyces</taxon>
    </lineage>
</organism>
<protein>
    <submittedName>
        <fullName evidence="2">Uncharacterized protein</fullName>
    </submittedName>
</protein>
<reference evidence="3" key="1">
    <citation type="journal article" date="2015" name="Genome Announc.">
        <title>Draft genome sequence of Talaromyces cellulolyticus strain Y-94, a source of lignocellulosic biomass-degrading enzymes.</title>
        <authorList>
            <person name="Fujii T."/>
            <person name="Koike H."/>
            <person name="Sawayama S."/>
            <person name="Yano S."/>
            <person name="Inoue H."/>
        </authorList>
    </citation>
    <scope>NUCLEOTIDE SEQUENCE [LARGE SCALE GENOMIC DNA]</scope>
    <source>
        <strain evidence="3">Y-94</strain>
    </source>
</reference>
<dbReference type="AlphaFoldDB" id="A0A6V8H170"/>
<keyword evidence="3" id="KW-1185">Reference proteome</keyword>
<name>A0A6V8H170_TALPI</name>
<feature type="region of interest" description="Disordered" evidence="1">
    <location>
        <begin position="38"/>
        <end position="113"/>
    </location>
</feature>
<proteinExistence type="predicted"/>
<comment type="caution">
    <text evidence="2">The sequence shown here is derived from an EMBL/GenBank/DDBJ whole genome shotgun (WGS) entry which is preliminary data.</text>
</comment>
<feature type="compositionally biased region" description="Basic and acidic residues" evidence="1">
    <location>
        <begin position="75"/>
        <end position="90"/>
    </location>
</feature>
<gene>
    <name evidence="2" type="ORF">TCE0_015r03053</name>
</gene>
<dbReference type="EMBL" id="DF933811">
    <property type="protein sequence ID" value="GAM35051.1"/>
    <property type="molecule type" value="Genomic_DNA"/>
</dbReference>
<evidence type="ECO:0000313" key="2">
    <source>
        <dbReference type="EMBL" id="GAM35051.1"/>
    </source>
</evidence>